<keyword evidence="8" id="KW-1185">Reference proteome</keyword>
<sequence>MKKSDIWSVGIIAYILVMGKPPFVGNESQILKQILAYDETKSAIDFSSKKKQKQLSVQCRDFILKLLTRDTTKRFSADDALRHPFLLNSQSTMHLGDELLHDIGKFQDAGMS</sequence>
<dbReference type="InterPro" id="IPR011009">
    <property type="entry name" value="Kinase-like_dom_sf"/>
</dbReference>
<keyword evidence="1" id="KW-0723">Serine/threonine-protein kinase</keyword>
<evidence type="ECO:0000256" key="4">
    <source>
        <dbReference type="ARBA" id="ARBA00022777"/>
    </source>
</evidence>
<protein>
    <recommendedName>
        <fullName evidence="6">Protein kinase domain-containing protein</fullName>
    </recommendedName>
</protein>
<dbReference type="OrthoDB" id="6070751at2759"/>
<feature type="non-terminal residue" evidence="7">
    <location>
        <position position="112"/>
    </location>
</feature>
<name>X6LQ20_RETFI</name>
<gene>
    <name evidence="7" type="ORF">RFI_33673</name>
</gene>
<dbReference type="Proteomes" id="UP000023152">
    <property type="component" value="Unassembled WGS sequence"/>
</dbReference>
<dbReference type="PROSITE" id="PS50011">
    <property type="entry name" value="PROTEIN_KINASE_DOM"/>
    <property type="match status" value="1"/>
</dbReference>
<proteinExistence type="predicted"/>
<dbReference type="PANTHER" id="PTHR24350">
    <property type="entry name" value="SERINE/THREONINE-PROTEIN KINASE IAL-RELATED"/>
    <property type="match status" value="1"/>
</dbReference>
<keyword evidence="5" id="KW-0067">ATP-binding</keyword>
<evidence type="ECO:0000256" key="1">
    <source>
        <dbReference type="ARBA" id="ARBA00022527"/>
    </source>
</evidence>
<evidence type="ECO:0000256" key="3">
    <source>
        <dbReference type="ARBA" id="ARBA00022741"/>
    </source>
</evidence>
<keyword evidence="4" id="KW-0418">Kinase</keyword>
<keyword evidence="3" id="KW-0547">Nucleotide-binding</keyword>
<dbReference type="AlphaFoldDB" id="X6LQ20"/>
<feature type="domain" description="Protein kinase" evidence="6">
    <location>
        <begin position="1"/>
        <end position="86"/>
    </location>
</feature>
<dbReference type="GO" id="GO:0004674">
    <property type="term" value="F:protein serine/threonine kinase activity"/>
    <property type="evidence" value="ECO:0007669"/>
    <property type="project" value="UniProtKB-KW"/>
</dbReference>
<evidence type="ECO:0000313" key="7">
    <source>
        <dbReference type="EMBL" id="ETO03729.1"/>
    </source>
</evidence>
<organism evidence="7 8">
    <name type="scientific">Reticulomyxa filosa</name>
    <dbReference type="NCBI Taxonomy" id="46433"/>
    <lineage>
        <taxon>Eukaryota</taxon>
        <taxon>Sar</taxon>
        <taxon>Rhizaria</taxon>
        <taxon>Retaria</taxon>
        <taxon>Foraminifera</taxon>
        <taxon>Monothalamids</taxon>
        <taxon>Reticulomyxidae</taxon>
        <taxon>Reticulomyxa</taxon>
    </lineage>
</organism>
<dbReference type="Pfam" id="PF00069">
    <property type="entry name" value="Pkinase"/>
    <property type="match status" value="1"/>
</dbReference>
<evidence type="ECO:0000259" key="6">
    <source>
        <dbReference type="PROSITE" id="PS50011"/>
    </source>
</evidence>
<dbReference type="GO" id="GO:0005524">
    <property type="term" value="F:ATP binding"/>
    <property type="evidence" value="ECO:0007669"/>
    <property type="project" value="UniProtKB-KW"/>
</dbReference>
<dbReference type="SUPFAM" id="SSF56112">
    <property type="entry name" value="Protein kinase-like (PK-like)"/>
    <property type="match status" value="1"/>
</dbReference>
<evidence type="ECO:0000256" key="2">
    <source>
        <dbReference type="ARBA" id="ARBA00022679"/>
    </source>
</evidence>
<accession>X6LQ20</accession>
<comment type="caution">
    <text evidence="7">The sequence shown here is derived from an EMBL/GenBank/DDBJ whole genome shotgun (WGS) entry which is preliminary data.</text>
</comment>
<evidence type="ECO:0000313" key="8">
    <source>
        <dbReference type="Proteomes" id="UP000023152"/>
    </source>
</evidence>
<reference evidence="7 8" key="1">
    <citation type="journal article" date="2013" name="Curr. Biol.">
        <title>The Genome of the Foraminiferan Reticulomyxa filosa.</title>
        <authorList>
            <person name="Glockner G."/>
            <person name="Hulsmann N."/>
            <person name="Schleicher M."/>
            <person name="Noegel A.A."/>
            <person name="Eichinger L."/>
            <person name="Gallinger C."/>
            <person name="Pawlowski J."/>
            <person name="Sierra R."/>
            <person name="Euteneuer U."/>
            <person name="Pillet L."/>
            <person name="Moustafa A."/>
            <person name="Platzer M."/>
            <person name="Groth M."/>
            <person name="Szafranski K."/>
            <person name="Schliwa M."/>
        </authorList>
    </citation>
    <scope>NUCLEOTIDE SEQUENCE [LARGE SCALE GENOMIC DNA]</scope>
</reference>
<dbReference type="InterPro" id="IPR030616">
    <property type="entry name" value="Aur-like"/>
</dbReference>
<dbReference type="Gene3D" id="1.10.510.10">
    <property type="entry name" value="Transferase(Phosphotransferase) domain 1"/>
    <property type="match status" value="1"/>
</dbReference>
<dbReference type="InterPro" id="IPR000719">
    <property type="entry name" value="Prot_kinase_dom"/>
</dbReference>
<evidence type="ECO:0000256" key="5">
    <source>
        <dbReference type="ARBA" id="ARBA00022840"/>
    </source>
</evidence>
<keyword evidence="2" id="KW-0808">Transferase</keyword>
<dbReference type="EMBL" id="ASPP01032409">
    <property type="protein sequence ID" value="ETO03729.1"/>
    <property type="molecule type" value="Genomic_DNA"/>
</dbReference>